<gene>
    <name evidence="2" type="ORF">MNEG_15411</name>
</gene>
<feature type="region of interest" description="Disordered" evidence="1">
    <location>
        <begin position="1"/>
        <end position="27"/>
    </location>
</feature>
<dbReference type="Proteomes" id="UP000054498">
    <property type="component" value="Unassembled WGS sequence"/>
</dbReference>
<dbReference type="EMBL" id="KK105517">
    <property type="protein sequence ID" value="KIY92552.1"/>
    <property type="molecule type" value="Genomic_DNA"/>
</dbReference>
<dbReference type="KEGG" id="mng:MNEG_15411"/>
<dbReference type="AlphaFoldDB" id="A0A0D2IX65"/>
<organism evidence="2 3">
    <name type="scientific">Monoraphidium neglectum</name>
    <dbReference type="NCBI Taxonomy" id="145388"/>
    <lineage>
        <taxon>Eukaryota</taxon>
        <taxon>Viridiplantae</taxon>
        <taxon>Chlorophyta</taxon>
        <taxon>core chlorophytes</taxon>
        <taxon>Chlorophyceae</taxon>
        <taxon>CS clade</taxon>
        <taxon>Sphaeropleales</taxon>
        <taxon>Selenastraceae</taxon>
        <taxon>Monoraphidium</taxon>
    </lineage>
</organism>
<dbReference type="OrthoDB" id="10533250at2759"/>
<evidence type="ECO:0000256" key="1">
    <source>
        <dbReference type="SAM" id="MobiDB-lite"/>
    </source>
</evidence>
<proteinExistence type="predicted"/>
<evidence type="ECO:0000313" key="3">
    <source>
        <dbReference type="Proteomes" id="UP000054498"/>
    </source>
</evidence>
<accession>A0A0D2IX65</accession>
<sequence>MTEGAQPLLPPDDPGAGDAESAALGVPDAAEAGRPRVSVASLLAVEPGQAIDILEQHGVVTLGSMTVKDAAFKAALGTDDDDLLTAAAPDPQSGPFDWRRFWAARLPAPRADCRGNQKQVWTADVEVLARVVAVEDAAKPGPVGLVNLALSRYQVSGDPSIFTVPAVEAVITYKW</sequence>
<reference evidence="2 3" key="1">
    <citation type="journal article" date="2013" name="BMC Genomics">
        <title>Reconstruction of the lipid metabolism for the microalga Monoraphidium neglectum from its genome sequence reveals characteristics suitable for biofuel production.</title>
        <authorList>
            <person name="Bogen C."/>
            <person name="Al-Dilaimi A."/>
            <person name="Albersmeier A."/>
            <person name="Wichmann J."/>
            <person name="Grundmann M."/>
            <person name="Rupp O."/>
            <person name="Lauersen K.J."/>
            <person name="Blifernez-Klassen O."/>
            <person name="Kalinowski J."/>
            <person name="Goesmann A."/>
            <person name="Mussgnug J.H."/>
            <person name="Kruse O."/>
        </authorList>
    </citation>
    <scope>NUCLEOTIDE SEQUENCE [LARGE SCALE GENOMIC DNA]</scope>
    <source>
        <strain evidence="2 3">SAG 48.87</strain>
    </source>
</reference>
<keyword evidence="3" id="KW-1185">Reference proteome</keyword>
<evidence type="ECO:0000313" key="2">
    <source>
        <dbReference type="EMBL" id="KIY92552.1"/>
    </source>
</evidence>
<dbReference type="RefSeq" id="XP_013891572.1">
    <property type="nucleotide sequence ID" value="XM_014036118.1"/>
</dbReference>
<dbReference type="GeneID" id="25733070"/>
<protein>
    <submittedName>
        <fullName evidence="2">Uncharacterized protein</fullName>
    </submittedName>
</protein>
<name>A0A0D2IX65_9CHLO</name>